<evidence type="ECO:0000256" key="2">
    <source>
        <dbReference type="ARBA" id="ARBA00022448"/>
    </source>
</evidence>
<dbReference type="Proteomes" id="UP001468095">
    <property type="component" value="Unassembled WGS sequence"/>
</dbReference>
<protein>
    <recommendedName>
        <fullName evidence="5">Maltodextrin-binding protein</fullName>
    </recommendedName>
</protein>
<dbReference type="EMBL" id="JBCGBG010000002">
    <property type="protein sequence ID" value="MEL7696349.1"/>
    <property type="molecule type" value="Genomic_DNA"/>
</dbReference>
<dbReference type="Gene3D" id="3.40.190.10">
    <property type="entry name" value="Periplasmic binding protein-like II"/>
    <property type="match status" value="2"/>
</dbReference>
<keyword evidence="11" id="KW-1185">Reference proteome</keyword>
<dbReference type="GeneID" id="57345997"/>
<dbReference type="GO" id="GO:0015144">
    <property type="term" value="F:carbohydrate transmembrane transporter activity"/>
    <property type="evidence" value="ECO:0007669"/>
    <property type="project" value="InterPro"/>
</dbReference>
<dbReference type="AlphaFoldDB" id="A0A654A377"/>
<keyword evidence="3 5" id="KW-0762">Sugar transport</keyword>
<name>A0A654A377_9GAMM</name>
<dbReference type="GO" id="GO:0055052">
    <property type="term" value="C:ATP-binding cassette (ABC) transporter complex, substrate-binding subunit-containing"/>
    <property type="evidence" value="ECO:0007669"/>
    <property type="project" value="TreeGrafter"/>
</dbReference>
<feature type="signal peptide" evidence="5">
    <location>
        <begin position="1"/>
        <end position="26"/>
    </location>
</feature>
<dbReference type="GO" id="GO:1901982">
    <property type="term" value="F:maltose binding"/>
    <property type="evidence" value="ECO:0007669"/>
    <property type="project" value="TreeGrafter"/>
</dbReference>
<dbReference type="InterPro" id="IPR006060">
    <property type="entry name" value="Maltose/Cyclodextrin-bd"/>
</dbReference>
<dbReference type="GO" id="GO:0042956">
    <property type="term" value="P:maltodextrin transmembrane transport"/>
    <property type="evidence" value="ECO:0007669"/>
    <property type="project" value="TreeGrafter"/>
</dbReference>
<dbReference type="SUPFAM" id="SSF53850">
    <property type="entry name" value="Periplasmic binding protein-like II"/>
    <property type="match status" value="1"/>
</dbReference>
<evidence type="ECO:0000256" key="3">
    <source>
        <dbReference type="ARBA" id="ARBA00022597"/>
    </source>
</evidence>
<comment type="function">
    <text evidence="5">Part of the ABC transporter complex MalEFGK involved in maltose/maltodextrin import. Binds maltose and higher maltodextrins.</text>
</comment>
<dbReference type="PANTHER" id="PTHR30061">
    <property type="entry name" value="MALTOSE-BINDING PERIPLASMIC PROTEIN"/>
    <property type="match status" value="1"/>
</dbReference>
<comment type="subcellular location">
    <subcellularLocation>
        <location evidence="5">Periplasm</location>
    </subcellularLocation>
</comment>
<evidence type="ECO:0000313" key="8">
    <source>
        <dbReference type="EMBL" id="VXC62144.1"/>
    </source>
</evidence>
<dbReference type="GO" id="GO:0042597">
    <property type="term" value="C:periplasmic space"/>
    <property type="evidence" value="ECO:0007669"/>
    <property type="project" value="UniProtKB-SubCell"/>
</dbReference>
<comment type="caution">
    <text evidence="7">The sequence shown here is derived from an EMBL/GenBank/DDBJ whole genome shotgun (WGS) entry which is preliminary data.</text>
</comment>
<evidence type="ECO:0000256" key="5">
    <source>
        <dbReference type="RuleBase" id="RU365005"/>
    </source>
</evidence>
<reference evidence="6 11" key="3">
    <citation type="submission" date="2024-04" db="EMBL/GenBank/DDBJ databases">
        <authorList>
            <person name="Suleimanova A.D."/>
            <person name="Pudova D.S."/>
            <person name="Shagimardanova E.I."/>
            <person name="Sharipova M.R."/>
        </authorList>
    </citation>
    <scope>NUCLEOTIDE SEQUENCE [LARGE SCALE GENOMIC DNA]</scope>
    <source>
        <strain evidence="6 11">3.1</strain>
    </source>
</reference>
<evidence type="ECO:0000313" key="7">
    <source>
        <dbReference type="EMBL" id="NUY97342.1"/>
    </source>
</evidence>
<reference evidence="7 10" key="2">
    <citation type="submission" date="2020-05" db="EMBL/GenBank/DDBJ databases">
        <title>Whole Genome Sequences of Enterobacteriales Associated with the International Space Station.</title>
        <authorList>
            <person name="Bharadwaj A."/>
            <person name="Daudu R."/>
            <person name="Singh N."/>
            <person name="Wood J."/>
            <person name="Debieu M."/>
            <person name="Mason C."/>
            <person name="Wang C."/>
            <person name="Venkateswaran K."/>
        </authorList>
    </citation>
    <scope>NUCLEOTIDE SEQUENCE [LARGE SCALE GENOMIC DNA]</scope>
    <source>
        <strain evidence="7 10">IF5SW-B1</strain>
    </source>
</reference>
<dbReference type="GO" id="GO:0015768">
    <property type="term" value="P:maltose transport"/>
    <property type="evidence" value="ECO:0007669"/>
    <property type="project" value="TreeGrafter"/>
</dbReference>
<keyword evidence="5" id="KW-0574">Periplasm</keyword>
<evidence type="ECO:0000313" key="10">
    <source>
        <dbReference type="Proteomes" id="UP000566985"/>
    </source>
</evidence>
<evidence type="ECO:0000256" key="4">
    <source>
        <dbReference type="ARBA" id="ARBA00022729"/>
    </source>
</evidence>
<dbReference type="NCBIfam" id="NF007011">
    <property type="entry name" value="PRK09474.1"/>
    <property type="match status" value="1"/>
</dbReference>
<dbReference type="Pfam" id="PF01547">
    <property type="entry name" value="SBP_bac_1"/>
    <property type="match status" value="1"/>
</dbReference>
<evidence type="ECO:0000313" key="9">
    <source>
        <dbReference type="Proteomes" id="UP000433737"/>
    </source>
</evidence>
<dbReference type="EMBL" id="CABWMH010000055">
    <property type="protein sequence ID" value="VXC62144.1"/>
    <property type="molecule type" value="Genomic_DNA"/>
</dbReference>
<gene>
    <name evidence="7" type="primary">malE</name>
    <name evidence="6" type="ORF">AABB92_11885</name>
    <name evidence="7" type="ORF">HU668_12860</name>
    <name evidence="8" type="ORF">PANT111_80001</name>
</gene>
<organism evidence="7 10">
    <name type="scientific">Pantoea brenneri</name>
    <dbReference type="NCBI Taxonomy" id="472694"/>
    <lineage>
        <taxon>Bacteria</taxon>
        <taxon>Pseudomonadati</taxon>
        <taxon>Pseudomonadota</taxon>
        <taxon>Gammaproteobacteria</taxon>
        <taxon>Enterobacterales</taxon>
        <taxon>Erwiniaceae</taxon>
        <taxon>Pantoea</taxon>
    </lineage>
</organism>
<feature type="chain" id="PRO_5044517203" description="Maltodextrin-binding protein" evidence="5">
    <location>
        <begin position="27"/>
        <end position="396"/>
    </location>
</feature>
<keyword evidence="4 5" id="KW-0732">Signal</keyword>
<dbReference type="InterPro" id="IPR006059">
    <property type="entry name" value="SBP"/>
</dbReference>
<dbReference type="Proteomes" id="UP000433737">
    <property type="component" value="Unassembled WGS sequence"/>
</dbReference>
<comment type="similarity">
    <text evidence="1 5">Belongs to the bacterial solute-binding protein 1 family.</text>
</comment>
<reference evidence="8 9" key="1">
    <citation type="submission" date="2019-10" db="EMBL/GenBank/DDBJ databases">
        <authorList>
            <person name="Karimi E."/>
        </authorList>
    </citation>
    <scope>NUCLEOTIDE SEQUENCE [LARGE SCALE GENOMIC DNA]</scope>
    <source>
        <strain evidence="8">Pantoea sp. 111</strain>
    </source>
</reference>
<dbReference type="Proteomes" id="UP000566985">
    <property type="component" value="Unassembled WGS sequence"/>
</dbReference>
<dbReference type="GO" id="GO:0030313">
    <property type="term" value="C:cell envelope"/>
    <property type="evidence" value="ECO:0007669"/>
    <property type="project" value="UniProtKB-ARBA"/>
</dbReference>
<evidence type="ECO:0000313" key="6">
    <source>
        <dbReference type="EMBL" id="MEL7696349.1"/>
    </source>
</evidence>
<sequence>MTMKTGARILALSALSAVLFSASAVAKIEEGKLVIWINGDKGYNGLAEVGKKFEQETGIKVTVEHPDKMEEKYPQVAATGDGPDIIFWAHDRFGGYAQSGLLAEITPDASFQQKIFPFTWDAVRFDGKLIGYPISVESLSLIYNKKLLPTPPKTWEEIAGLDKQMRAKGKSAIMFNLQEPYFTWPLLAAGGAYAFKLNDGRYDVKDVGVDNAGAKAGMQFLVDQVKAKTLNADTDYSIAEAAFNKGQTAMTINGPWAWSNIDKSGIDYGVAELPTLNGKPSKAFVGVLSAGINAASPNKELAKEFLENYLLTDAGLDAVNKDKPLGAVALKSFQQTLEKDSRIAATMSNARHGDIMPNIPQMAAFWYAMRTATLNALGGRQSVDAALKDAQARLKK</sequence>
<dbReference type="PRINTS" id="PR00181">
    <property type="entry name" value="MALTOSEBP"/>
</dbReference>
<evidence type="ECO:0000256" key="1">
    <source>
        <dbReference type="ARBA" id="ARBA00008520"/>
    </source>
</evidence>
<evidence type="ECO:0000313" key="11">
    <source>
        <dbReference type="Proteomes" id="UP001468095"/>
    </source>
</evidence>
<dbReference type="PANTHER" id="PTHR30061:SF50">
    <property type="entry name" value="MALTOSE_MALTODEXTRIN-BINDING PERIPLASMIC PROTEIN"/>
    <property type="match status" value="1"/>
</dbReference>
<dbReference type="EMBL" id="JABWPM010000013">
    <property type="protein sequence ID" value="NUY97342.1"/>
    <property type="molecule type" value="Genomic_DNA"/>
</dbReference>
<keyword evidence="2 5" id="KW-0813">Transport</keyword>
<dbReference type="RefSeq" id="WP_031377708.1">
    <property type="nucleotide sequence ID" value="NZ_JABWPE010000013.1"/>
</dbReference>
<accession>A0A654A377</accession>
<proteinExistence type="inferred from homology"/>